<comment type="caution">
    <text evidence="10">The sequence shown here is derived from an EMBL/GenBank/DDBJ whole genome shotgun (WGS) entry which is preliminary data.</text>
</comment>
<sequence length="497" mass="54389">MNESVDVVLVGAGVMSATLATLLQALEPESRIEILERLDSTASESSFAWNNAGTGHAALCELNYTPQADDGSVSIDKAVSINTMFEESKQLWSYFVEQGDLGDPRDFIHPVPHMSFVRGQKDVNFLHARFEALKAHHCFADMSYTEDRAQIEQWAPLLLDGRNDNEALAATRAEGGTDVDFGALTRMMLKRLEAFPDEQVRVSTGQSVTDLKRSDDGRWTVSVETSDGKTRTLTAKFVFLGAGGAALHLLQKSEIPEASGYGGFPVSGQWLRCDKPEIVERHLAKVYSKAPVGSPPMSVPHLDTRNVDGSPSLLFGPFAGFTTKFLKTGSVFDLVKSVRGSNLSPMLSVAKNNFDLLKYLIEQVRQSHTDRVDALRDFFPNARDDDWRLEVAGQRVQIIKKDPEKGGILQFGTEVVAAGDGSLAALLGASPGASTATSIMLGLLEQCFPEKCQSPEWQERLNAIVPARAKTLASQAETLNEVRHRTHQTLKLNDPTV</sequence>
<evidence type="ECO:0000256" key="1">
    <source>
        <dbReference type="ARBA" id="ARBA00001139"/>
    </source>
</evidence>
<dbReference type="Gene3D" id="3.30.9.10">
    <property type="entry name" value="D-Amino Acid Oxidase, subunit A, domain 2"/>
    <property type="match status" value="1"/>
</dbReference>
<evidence type="ECO:0000256" key="4">
    <source>
        <dbReference type="ARBA" id="ARBA00006389"/>
    </source>
</evidence>
<keyword evidence="8 9" id="KW-0560">Oxidoreductase</keyword>
<evidence type="ECO:0000256" key="6">
    <source>
        <dbReference type="ARBA" id="ARBA00022630"/>
    </source>
</evidence>
<dbReference type="EC" id="1.1.5.4" evidence="9"/>
<name>A0ABU1GX96_9GAMM</name>
<dbReference type="NCBIfam" id="NF009875">
    <property type="entry name" value="PRK13339.1"/>
    <property type="match status" value="1"/>
</dbReference>
<evidence type="ECO:0000313" key="11">
    <source>
        <dbReference type="Proteomes" id="UP001269375"/>
    </source>
</evidence>
<dbReference type="PANTHER" id="PTHR43104:SF2">
    <property type="entry name" value="L-2-HYDROXYGLUTARATE DEHYDROGENASE, MITOCHONDRIAL"/>
    <property type="match status" value="1"/>
</dbReference>
<accession>A0ABU1GX96</accession>
<dbReference type="NCBIfam" id="NF003605">
    <property type="entry name" value="PRK05257.1-4"/>
    <property type="match status" value="1"/>
</dbReference>
<dbReference type="InterPro" id="IPR036188">
    <property type="entry name" value="FAD/NAD-bd_sf"/>
</dbReference>
<dbReference type="PANTHER" id="PTHR43104">
    <property type="entry name" value="L-2-HYDROXYGLUTARATE DEHYDROGENASE, MITOCHONDRIAL"/>
    <property type="match status" value="1"/>
</dbReference>
<dbReference type="Proteomes" id="UP001269375">
    <property type="component" value="Unassembled WGS sequence"/>
</dbReference>
<comment type="pathway">
    <text evidence="3 9">Carbohydrate metabolism; tricarboxylic acid cycle; oxaloacetate from (S)-malate (quinone route): step 1/1.</text>
</comment>
<evidence type="ECO:0000256" key="7">
    <source>
        <dbReference type="ARBA" id="ARBA00022827"/>
    </source>
</evidence>
<keyword evidence="7 9" id="KW-0274">FAD</keyword>
<dbReference type="Pfam" id="PF06039">
    <property type="entry name" value="Mqo"/>
    <property type="match status" value="1"/>
</dbReference>
<dbReference type="Gene3D" id="3.50.50.60">
    <property type="entry name" value="FAD/NAD(P)-binding domain"/>
    <property type="match status" value="1"/>
</dbReference>
<dbReference type="NCBIfam" id="NF003611">
    <property type="entry name" value="PRK05257.3-2"/>
    <property type="match status" value="1"/>
</dbReference>
<keyword evidence="6 9" id="KW-0285">Flavoprotein</keyword>
<dbReference type="HAMAP" id="MF_00212">
    <property type="entry name" value="MQO"/>
    <property type="match status" value="1"/>
</dbReference>
<dbReference type="NCBIfam" id="NF003606">
    <property type="entry name" value="PRK05257.2-1"/>
    <property type="match status" value="1"/>
</dbReference>
<comment type="cofactor">
    <cofactor evidence="2 9">
        <name>FAD</name>
        <dbReference type="ChEBI" id="CHEBI:57692"/>
    </cofactor>
</comment>
<comment type="catalytic activity">
    <reaction evidence="1 9">
        <text>(S)-malate + a quinone = a quinol + oxaloacetate</text>
        <dbReference type="Rhea" id="RHEA:46012"/>
        <dbReference type="ChEBI" id="CHEBI:15589"/>
        <dbReference type="ChEBI" id="CHEBI:16452"/>
        <dbReference type="ChEBI" id="CHEBI:24646"/>
        <dbReference type="ChEBI" id="CHEBI:132124"/>
        <dbReference type="EC" id="1.1.5.4"/>
    </reaction>
</comment>
<dbReference type="EMBL" id="JARWAO010000005">
    <property type="protein sequence ID" value="MDR5896455.1"/>
    <property type="molecule type" value="Genomic_DNA"/>
</dbReference>
<evidence type="ECO:0000256" key="5">
    <source>
        <dbReference type="ARBA" id="ARBA00022532"/>
    </source>
</evidence>
<evidence type="ECO:0000256" key="3">
    <source>
        <dbReference type="ARBA" id="ARBA00005012"/>
    </source>
</evidence>
<evidence type="ECO:0000256" key="8">
    <source>
        <dbReference type="ARBA" id="ARBA00023002"/>
    </source>
</evidence>
<keyword evidence="5 9" id="KW-0816">Tricarboxylic acid cycle</keyword>
<gene>
    <name evidence="9 10" type="primary">mqo</name>
    <name evidence="10" type="ORF">QC825_10260</name>
</gene>
<evidence type="ECO:0000256" key="9">
    <source>
        <dbReference type="HAMAP-Rule" id="MF_00212"/>
    </source>
</evidence>
<dbReference type="GO" id="GO:0008924">
    <property type="term" value="F:L-malate dehydrogenase (quinone) activity"/>
    <property type="evidence" value="ECO:0007669"/>
    <property type="project" value="UniProtKB-EC"/>
</dbReference>
<organism evidence="10 11">
    <name type="scientific">Larsenimonas suaedae</name>
    <dbReference type="NCBI Taxonomy" id="1851019"/>
    <lineage>
        <taxon>Bacteria</taxon>
        <taxon>Pseudomonadati</taxon>
        <taxon>Pseudomonadota</taxon>
        <taxon>Gammaproteobacteria</taxon>
        <taxon>Oceanospirillales</taxon>
        <taxon>Halomonadaceae</taxon>
        <taxon>Larsenimonas</taxon>
    </lineage>
</organism>
<dbReference type="NCBIfam" id="NF003608">
    <property type="entry name" value="PRK05257.2-4"/>
    <property type="match status" value="1"/>
</dbReference>
<dbReference type="NCBIfam" id="TIGR01320">
    <property type="entry name" value="mal_quin_oxido"/>
    <property type="match status" value="1"/>
</dbReference>
<proteinExistence type="inferred from homology"/>
<reference evidence="10 11" key="1">
    <citation type="submission" date="2023-04" db="EMBL/GenBank/DDBJ databases">
        <title>A long-awaited taxogenomic arrangement of the family Halomonadaceae.</title>
        <authorList>
            <person name="De La Haba R."/>
            <person name="Chuvochina M."/>
            <person name="Wittouck S."/>
            <person name="Arahal D.R."/>
            <person name="Sanchez-Porro C."/>
            <person name="Hugenholtz P."/>
            <person name="Ventosa A."/>
        </authorList>
    </citation>
    <scope>NUCLEOTIDE SEQUENCE [LARGE SCALE GENOMIC DNA]</scope>
    <source>
        <strain evidence="10 11">DSM 22428</strain>
    </source>
</reference>
<dbReference type="NCBIfam" id="NF003603">
    <property type="entry name" value="PRK05257.1-1"/>
    <property type="match status" value="1"/>
</dbReference>
<keyword evidence="11" id="KW-1185">Reference proteome</keyword>
<evidence type="ECO:0000256" key="2">
    <source>
        <dbReference type="ARBA" id="ARBA00001974"/>
    </source>
</evidence>
<dbReference type="InterPro" id="IPR006231">
    <property type="entry name" value="MQO"/>
</dbReference>
<protein>
    <recommendedName>
        <fullName evidence="9">Probable malate:quinone oxidoreductase</fullName>
        <ecNumber evidence="9">1.1.5.4</ecNumber>
    </recommendedName>
    <alternativeName>
        <fullName evidence="9">MQO</fullName>
    </alternativeName>
    <alternativeName>
        <fullName evidence="9">Malate dehydrogenase [quinone]</fullName>
    </alternativeName>
</protein>
<comment type="similarity">
    <text evidence="4 9">Belongs to the MQO family.</text>
</comment>
<evidence type="ECO:0000313" key="10">
    <source>
        <dbReference type="EMBL" id="MDR5896455.1"/>
    </source>
</evidence>
<dbReference type="RefSeq" id="WP_251594086.1">
    <property type="nucleotide sequence ID" value="NZ_JAMLJI010000003.1"/>
</dbReference>
<dbReference type="SUPFAM" id="SSF51905">
    <property type="entry name" value="FAD/NAD(P)-binding domain"/>
    <property type="match status" value="1"/>
</dbReference>
<dbReference type="NCBIfam" id="NF003613">
    <property type="entry name" value="PRK05257.3-4"/>
    <property type="match status" value="1"/>
</dbReference>